<proteinExistence type="predicted"/>
<dbReference type="AlphaFoldDB" id="A0AAE0KQY7"/>
<reference evidence="1 2" key="1">
    <citation type="journal article" date="2015" name="Genome Biol. Evol.">
        <title>Comparative Genomics of a Bacterivorous Green Alga Reveals Evolutionary Causalities and Consequences of Phago-Mixotrophic Mode of Nutrition.</title>
        <authorList>
            <person name="Burns J.A."/>
            <person name="Paasch A."/>
            <person name="Narechania A."/>
            <person name="Kim E."/>
        </authorList>
    </citation>
    <scope>NUCLEOTIDE SEQUENCE [LARGE SCALE GENOMIC DNA]</scope>
    <source>
        <strain evidence="1 2">PLY_AMNH</strain>
    </source>
</reference>
<sequence length="79" mass="8427">MGVDTLEGFDQHLPPQVVTKDIPGVAPVHSLKQIIAEVVAEVVELLVVKGVQAEGEVLQLSGQSEASLQIIHGEVDYPM</sequence>
<name>A0AAE0KQY7_9CHLO</name>
<keyword evidence="2" id="KW-1185">Reference proteome</keyword>
<evidence type="ECO:0000313" key="1">
    <source>
        <dbReference type="EMBL" id="KAK3257551.1"/>
    </source>
</evidence>
<dbReference type="EMBL" id="LGRX02020399">
    <property type="protein sequence ID" value="KAK3257551.1"/>
    <property type="molecule type" value="Genomic_DNA"/>
</dbReference>
<dbReference type="Proteomes" id="UP001190700">
    <property type="component" value="Unassembled WGS sequence"/>
</dbReference>
<organism evidence="1 2">
    <name type="scientific">Cymbomonas tetramitiformis</name>
    <dbReference type="NCBI Taxonomy" id="36881"/>
    <lineage>
        <taxon>Eukaryota</taxon>
        <taxon>Viridiplantae</taxon>
        <taxon>Chlorophyta</taxon>
        <taxon>Pyramimonadophyceae</taxon>
        <taxon>Pyramimonadales</taxon>
        <taxon>Pyramimonadaceae</taxon>
        <taxon>Cymbomonas</taxon>
    </lineage>
</organism>
<protein>
    <submittedName>
        <fullName evidence="1">Uncharacterized protein</fullName>
    </submittedName>
</protein>
<accession>A0AAE0KQY7</accession>
<comment type="caution">
    <text evidence="1">The sequence shown here is derived from an EMBL/GenBank/DDBJ whole genome shotgun (WGS) entry which is preliminary data.</text>
</comment>
<gene>
    <name evidence="1" type="ORF">CYMTET_33369</name>
</gene>
<evidence type="ECO:0000313" key="2">
    <source>
        <dbReference type="Proteomes" id="UP001190700"/>
    </source>
</evidence>